<dbReference type="Gene3D" id="2.60.120.200">
    <property type="match status" value="1"/>
</dbReference>
<keyword evidence="6" id="KW-0812">Transmembrane</keyword>
<evidence type="ECO:0000256" key="4">
    <source>
        <dbReference type="ARBA" id="ARBA00023316"/>
    </source>
</evidence>
<feature type="region of interest" description="Disordered" evidence="5">
    <location>
        <begin position="132"/>
        <end position="164"/>
    </location>
</feature>
<evidence type="ECO:0000256" key="2">
    <source>
        <dbReference type="ARBA" id="ARBA00023136"/>
    </source>
</evidence>
<evidence type="ECO:0000256" key="6">
    <source>
        <dbReference type="SAM" id="Phobius"/>
    </source>
</evidence>
<reference evidence="7 8" key="1">
    <citation type="submission" date="2015-11" db="EMBL/GenBank/DDBJ databases">
        <title>The genome of Debaryomyces fabryi.</title>
        <authorList>
            <person name="Tafer H."/>
            <person name="Lopandic K."/>
        </authorList>
    </citation>
    <scope>NUCLEOTIDE SEQUENCE [LARGE SCALE GENOMIC DNA]</scope>
    <source>
        <strain evidence="7 8">CBS 789</strain>
    </source>
</reference>
<dbReference type="Pfam" id="PF03935">
    <property type="entry name" value="SKN1_KRE6_Sbg1"/>
    <property type="match status" value="1"/>
</dbReference>
<evidence type="ECO:0000256" key="3">
    <source>
        <dbReference type="ARBA" id="ARBA00023180"/>
    </source>
</evidence>
<feature type="non-terminal residue" evidence="7">
    <location>
        <position position="363"/>
    </location>
</feature>
<keyword evidence="3" id="KW-0325">Glycoprotein</keyword>
<dbReference type="SUPFAM" id="SSF49899">
    <property type="entry name" value="Concanavalin A-like lectins/glucanases"/>
    <property type="match status" value="1"/>
</dbReference>
<dbReference type="GO" id="GO:0031505">
    <property type="term" value="P:fungal-type cell wall organization"/>
    <property type="evidence" value="ECO:0007669"/>
    <property type="project" value="TreeGrafter"/>
</dbReference>
<feature type="compositionally biased region" description="Polar residues" evidence="5">
    <location>
        <begin position="76"/>
        <end position="86"/>
    </location>
</feature>
<comment type="caution">
    <text evidence="7">The sequence shown here is derived from an EMBL/GenBank/DDBJ whole genome shotgun (WGS) entry which is preliminary data.</text>
</comment>
<dbReference type="GO" id="GO:0015926">
    <property type="term" value="F:glucosidase activity"/>
    <property type="evidence" value="ECO:0007669"/>
    <property type="project" value="TreeGrafter"/>
</dbReference>
<keyword evidence="4" id="KW-0961">Cell wall biogenesis/degradation</keyword>
<dbReference type="Proteomes" id="UP000054251">
    <property type="component" value="Unassembled WGS sequence"/>
</dbReference>
<sequence>MAQRDLTYNTPNDANQEEPGVENPFVSPIDEQSSFELNQPSSSSQLDDYNQTNRNLNDQNYGGAFNTYDGYYSQNGTTSNLLSQENLSDDNAGLRDSLGVPNVGSPQNIQVPPEYDRYPSMAGSRVVSTTSLSSHMYSSTNNLQQGHESMRRSEDDSSISNKSTNPFLLGTDFSPFGGYPASSFPLHIDEKEPDDYLHNPDPIEDAAYDKNRFIHDLKNMDRRSLGGLLGVIFLVLAAIVVFILLPVLTYSGVTSPYVPESYEILTSYRYPLLSAIRTDLVDPDTPAEVLTKKTSKGETWKLVFSDEFNAEGRTFYDGDDQFFQAADLWYGGTQDLEYYDPDAVTTANGTLDLRMDAYKNHDV</sequence>
<organism evidence="7 8">
    <name type="scientific">Debaryomyces fabryi</name>
    <dbReference type="NCBI Taxonomy" id="58627"/>
    <lineage>
        <taxon>Eukaryota</taxon>
        <taxon>Fungi</taxon>
        <taxon>Dikarya</taxon>
        <taxon>Ascomycota</taxon>
        <taxon>Saccharomycotina</taxon>
        <taxon>Pichiomycetes</taxon>
        <taxon>Debaryomycetaceae</taxon>
        <taxon>Debaryomyces</taxon>
    </lineage>
</organism>
<feature type="compositionally biased region" description="Polar residues" evidence="5">
    <location>
        <begin position="30"/>
        <end position="60"/>
    </location>
</feature>
<dbReference type="RefSeq" id="XP_015464404.1">
    <property type="nucleotide sequence ID" value="XM_015614767.1"/>
</dbReference>
<dbReference type="InterPro" id="IPR005629">
    <property type="entry name" value="Skn1/Kre6/Sbg1"/>
</dbReference>
<dbReference type="EMBL" id="LMYN01000356">
    <property type="protein sequence ID" value="KRZ98301.1"/>
    <property type="molecule type" value="Genomic_DNA"/>
</dbReference>
<protein>
    <submittedName>
        <fullName evidence="7">Uncharacterized protein</fullName>
    </submittedName>
</protein>
<keyword evidence="8" id="KW-1185">Reference proteome</keyword>
<dbReference type="PANTHER" id="PTHR31361:SF1">
    <property type="entry name" value="BETA-GLUCAN SYNTHESIS-ASSOCIATED PROTEIN KRE6-RELATED"/>
    <property type="match status" value="1"/>
</dbReference>
<evidence type="ECO:0000256" key="1">
    <source>
        <dbReference type="ARBA" id="ARBA00004370"/>
    </source>
</evidence>
<comment type="subcellular location">
    <subcellularLocation>
        <location evidence="1">Membrane</location>
    </subcellularLocation>
</comment>
<feature type="transmembrane region" description="Helical" evidence="6">
    <location>
        <begin position="225"/>
        <end position="248"/>
    </location>
</feature>
<feature type="region of interest" description="Disordered" evidence="5">
    <location>
        <begin position="76"/>
        <end position="117"/>
    </location>
</feature>
<dbReference type="AlphaFoldDB" id="A0A0V1PPY5"/>
<gene>
    <name evidence="7" type="ORF">AC631_05938</name>
</gene>
<dbReference type="GO" id="GO:0006078">
    <property type="term" value="P:(1-&gt;6)-beta-D-glucan biosynthetic process"/>
    <property type="evidence" value="ECO:0007669"/>
    <property type="project" value="TreeGrafter"/>
</dbReference>
<proteinExistence type="predicted"/>
<dbReference type="GO" id="GO:0005886">
    <property type="term" value="C:plasma membrane"/>
    <property type="evidence" value="ECO:0007669"/>
    <property type="project" value="TreeGrafter"/>
</dbReference>
<evidence type="ECO:0000313" key="8">
    <source>
        <dbReference type="Proteomes" id="UP000054251"/>
    </source>
</evidence>
<name>A0A0V1PPY5_9ASCO</name>
<evidence type="ECO:0000256" key="5">
    <source>
        <dbReference type="SAM" id="MobiDB-lite"/>
    </source>
</evidence>
<dbReference type="GeneID" id="26842947"/>
<dbReference type="InterPro" id="IPR013320">
    <property type="entry name" value="ConA-like_dom_sf"/>
</dbReference>
<feature type="region of interest" description="Disordered" evidence="5">
    <location>
        <begin position="1"/>
        <end position="61"/>
    </location>
</feature>
<dbReference type="PANTHER" id="PTHR31361">
    <property type="entry name" value="BETA-GLUCAN SYNTHESIS-ASSOCIATED PROTEIN KRE6-RELATED"/>
    <property type="match status" value="1"/>
</dbReference>
<keyword evidence="6" id="KW-1133">Transmembrane helix</keyword>
<dbReference type="OrthoDB" id="412647at2759"/>
<keyword evidence="2 6" id="KW-0472">Membrane</keyword>
<feature type="compositionally biased region" description="Polar residues" evidence="5">
    <location>
        <begin position="1"/>
        <end position="14"/>
    </location>
</feature>
<accession>A0A0V1PPY5</accession>
<dbReference type="GO" id="GO:0005789">
    <property type="term" value="C:endoplasmic reticulum membrane"/>
    <property type="evidence" value="ECO:0007669"/>
    <property type="project" value="TreeGrafter"/>
</dbReference>
<evidence type="ECO:0000313" key="7">
    <source>
        <dbReference type="EMBL" id="KRZ98301.1"/>
    </source>
</evidence>